<dbReference type="EMBL" id="CAJVQB010011266">
    <property type="protein sequence ID" value="CAG8746459.1"/>
    <property type="molecule type" value="Genomic_DNA"/>
</dbReference>
<reference evidence="1 2" key="1">
    <citation type="submission" date="2021-06" db="EMBL/GenBank/DDBJ databases">
        <authorList>
            <person name="Kallberg Y."/>
            <person name="Tangrot J."/>
            <person name="Rosling A."/>
        </authorList>
    </citation>
    <scope>NUCLEOTIDE SEQUENCE [LARGE SCALE GENOMIC DNA]</scope>
    <source>
        <strain evidence="1 2">120-4 pot B 10/14</strain>
    </source>
</reference>
<gene>
    <name evidence="1" type="ORF">GMARGA_LOCUS15931</name>
</gene>
<name>A0ABN7V9Q1_GIGMA</name>
<keyword evidence="2" id="KW-1185">Reference proteome</keyword>
<sequence>MARCLRGWAKAFFDQGSLPSYCQGKHAKRVSLLDDEDFKLAACQEVYFDSHEQENIKEYRKEWALRIMNCQKKKKQYSSDEMKITIPPERLEIWDTHHVLVTHNEAYFYANDNKLSF</sequence>
<proteinExistence type="predicted"/>
<accession>A0ABN7V9Q1</accession>
<dbReference type="Proteomes" id="UP000789901">
    <property type="component" value="Unassembled WGS sequence"/>
</dbReference>
<organism evidence="1 2">
    <name type="scientific">Gigaspora margarita</name>
    <dbReference type="NCBI Taxonomy" id="4874"/>
    <lineage>
        <taxon>Eukaryota</taxon>
        <taxon>Fungi</taxon>
        <taxon>Fungi incertae sedis</taxon>
        <taxon>Mucoromycota</taxon>
        <taxon>Glomeromycotina</taxon>
        <taxon>Glomeromycetes</taxon>
        <taxon>Diversisporales</taxon>
        <taxon>Gigasporaceae</taxon>
        <taxon>Gigaspora</taxon>
    </lineage>
</organism>
<protein>
    <submittedName>
        <fullName evidence="1">27516_t:CDS:1</fullName>
    </submittedName>
</protein>
<evidence type="ECO:0000313" key="2">
    <source>
        <dbReference type="Proteomes" id="UP000789901"/>
    </source>
</evidence>
<evidence type="ECO:0000313" key="1">
    <source>
        <dbReference type="EMBL" id="CAG8746459.1"/>
    </source>
</evidence>
<comment type="caution">
    <text evidence="1">The sequence shown here is derived from an EMBL/GenBank/DDBJ whole genome shotgun (WGS) entry which is preliminary data.</text>
</comment>